<protein>
    <submittedName>
        <fullName evidence="7">Putative MFS family arabinose efflux permease</fullName>
    </submittedName>
</protein>
<feature type="transmembrane region" description="Helical" evidence="6">
    <location>
        <begin position="331"/>
        <end position="352"/>
    </location>
</feature>
<evidence type="ECO:0000256" key="5">
    <source>
        <dbReference type="ARBA" id="ARBA00023136"/>
    </source>
</evidence>
<feature type="transmembrane region" description="Helical" evidence="6">
    <location>
        <begin position="398"/>
        <end position="416"/>
    </location>
</feature>
<feature type="transmembrane region" description="Helical" evidence="6">
    <location>
        <begin position="146"/>
        <end position="167"/>
    </location>
</feature>
<comment type="subcellular location">
    <subcellularLocation>
        <location evidence="1">Cell membrane</location>
        <topology evidence="1">Multi-pass membrane protein</topology>
    </subcellularLocation>
</comment>
<proteinExistence type="predicted"/>
<dbReference type="Gene3D" id="1.20.1250.20">
    <property type="entry name" value="MFS general substrate transporter like domains"/>
    <property type="match status" value="1"/>
</dbReference>
<dbReference type="PANTHER" id="PTHR23513">
    <property type="entry name" value="INTEGRAL MEMBRANE EFFLUX PROTEIN-RELATED"/>
    <property type="match status" value="1"/>
</dbReference>
<dbReference type="OrthoDB" id="9815525at2"/>
<feature type="transmembrane region" description="Helical" evidence="6">
    <location>
        <begin position="422"/>
        <end position="441"/>
    </location>
</feature>
<dbReference type="Pfam" id="PF07690">
    <property type="entry name" value="MFS_1"/>
    <property type="match status" value="1"/>
</dbReference>
<feature type="transmembrane region" description="Helical" evidence="6">
    <location>
        <begin position="92"/>
        <end position="111"/>
    </location>
</feature>
<feature type="transmembrane region" description="Helical" evidence="6">
    <location>
        <begin position="123"/>
        <end position="140"/>
    </location>
</feature>
<feature type="transmembrane region" description="Helical" evidence="6">
    <location>
        <begin position="268"/>
        <end position="290"/>
    </location>
</feature>
<reference evidence="7 8" key="1">
    <citation type="submission" date="2018-11" db="EMBL/GenBank/DDBJ databases">
        <title>Sequencing the genomes of 1000 actinobacteria strains.</title>
        <authorList>
            <person name="Klenk H.-P."/>
        </authorList>
    </citation>
    <scope>NUCLEOTIDE SEQUENCE [LARGE SCALE GENOMIC DNA]</scope>
    <source>
        <strain evidence="7 8">DSM 13521</strain>
    </source>
</reference>
<dbReference type="InterPro" id="IPR011701">
    <property type="entry name" value="MFS"/>
</dbReference>
<keyword evidence="4 6" id="KW-1133">Transmembrane helix</keyword>
<keyword evidence="2" id="KW-1003">Cell membrane</keyword>
<feature type="transmembrane region" description="Helical" evidence="6">
    <location>
        <begin position="358"/>
        <end position="377"/>
    </location>
</feature>
<gene>
    <name evidence="7" type="ORF">EDD28_1999</name>
</gene>
<dbReference type="CDD" id="cd06173">
    <property type="entry name" value="MFS_MefA_like"/>
    <property type="match status" value="1"/>
</dbReference>
<dbReference type="Proteomes" id="UP000275356">
    <property type="component" value="Unassembled WGS sequence"/>
</dbReference>
<dbReference type="SUPFAM" id="SSF103473">
    <property type="entry name" value="MFS general substrate transporter"/>
    <property type="match status" value="1"/>
</dbReference>
<dbReference type="InterPro" id="IPR036259">
    <property type="entry name" value="MFS_trans_sf"/>
</dbReference>
<dbReference type="GO" id="GO:0022857">
    <property type="term" value="F:transmembrane transporter activity"/>
    <property type="evidence" value="ECO:0007669"/>
    <property type="project" value="InterPro"/>
</dbReference>
<sequence length="463" mass="47651">MSEPQDVPVVVADVVDASPDAPAAAPDVAGGAGAAPYELTAAAAPPSLWRDRTFLTFWGGQGAAQLGSQITEIALPVVAVVLLSATEQQMGWLNAAGVAAFLLVGLPAGAWVDRWSKRRTMMAADLVRVVALAAVPVLWFTGSLELWHLLVVAAVVGLANVFFDVAYQSIVPALVPRPSIPDANGKLESTAQVAGIAGPGIGGWLVGLLSAPGAMLVTAGGYVASFVALAATRVENDGPTPKADRPALLPAIRDGVRWVFGNPWLRRIVATTAISNFFSTMTFTLLPLFLLRDLGFTALHLGLVFGAGSVGGLVGAVLAPRIALAVGEMRAIPLGALAFGVPASLLPLVALVPGIATPVLLLYGFAGSFGILLYNVVQVSFRQRITPHDLLGRMNASIRFVVWGVMPISALLAGWLGSELGVLPVLWIAAGGALASTLPVLGARFWRAGAVDVDRAGGAPAGT</sequence>
<evidence type="ECO:0000313" key="7">
    <source>
        <dbReference type="EMBL" id="ROR97401.1"/>
    </source>
</evidence>
<evidence type="ECO:0000256" key="2">
    <source>
        <dbReference type="ARBA" id="ARBA00022475"/>
    </source>
</evidence>
<keyword evidence="8" id="KW-1185">Reference proteome</keyword>
<keyword evidence="5 6" id="KW-0472">Membrane</keyword>
<evidence type="ECO:0000256" key="1">
    <source>
        <dbReference type="ARBA" id="ARBA00004651"/>
    </source>
</evidence>
<comment type="caution">
    <text evidence="7">The sequence shown here is derived from an EMBL/GenBank/DDBJ whole genome shotgun (WGS) entry which is preliminary data.</text>
</comment>
<evidence type="ECO:0000256" key="6">
    <source>
        <dbReference type="SAM" id="Phobius"/>
    </source>
</evidence>
<dbReference type="RefSeq" id="WP_123739457.1">
    <property type="nucleotide sequence ID" value="NZ_RKHQ01000001.1"/>
</dbReference>
<accession>A0A3N2DC72</accession>
<name>A0A3N2DC72_9MICO</name>
<evidence type="ECO:0000256" key="4">
    <source>
        <dbReference type="ARBA" id="ARBA00022989"/>
    </source>
</evidence>
<dbReference type="GO" id="GO:0005886">
    <property type="term" value="C:plasma membrane"/>
    <property type="evidence" value="ECO:0007669"/>
    <property type="project" value="UniProtKB-SubCell"/>
</dbReference>
<feature type="transmembrane region" description="Helical" evidence="6">
    <location>
        <begin position="296"/>
        <end position="319"/>
    </location>
</feature>
<dbReference type="PANTHER" id="PTHR23513:SF6">
    <property type="entry name" value="MAJOR FACILITATOR SUPERFAMILY ASSOCIATED DOMAIN-CONTAINING PROTEIN"/>
    <property type="match status" value="1"/>
</dbReference>
<keyword evidence="3 6" id="KW-0812">Transmembrane</keyword>
<evidence type="ECO:0000313" key="8">
    <source>
        <dbReference type="Proteomes" id="UP000275356"/>
    </source>
</evidence>
<evidence type="ECO:0000256" key="3">
    <source>
        <dbReference type="ARBA" id="ARBA00022692"/>
    </source>
</evidence>
<dbReference type="EMBL" id="RKHQ01000001">
    <property type="protein sequence ID" value="ROR97401.1"/>
    <property type="molecule type" value="Genomic_DNA"/>
</dbReference>
<dbReference type="AlphaFoldDB" id="A0A3N2DC72"/>
<organism evidence="7 8">
    <name type="scientific">Salana multivorans</name>
    <dbReference type="NCBI Taxonomy" id="120377"/>
    <lineage>
        <taxon>Bacteria</taxon>
        <taxon>Bacillati</taxon>
        <taxon>Actinomycetota</taxon>
        <taxon>Actinomycetes</taxon>
        <taxon>Micrococcales</taxon>
        <taxon>Beutenbergiaceae</taxon>
        <taxon>Salana</taxon>
    </lineage>
</organism>